<reference evidence="2" key="1">
    <citation type="submission" date="2019-07" db="EMBL/GenBank/DDBJ databases">
        <title>The discovery of a new lineage B mimivirus raises questions about particles surface fibrils.</title>
        <authorList>
            <person name="Silva L.K.S."/>
            <person name="Rodrigues R.A.L."/>
            <person name="Andrade A.C.S.P."/>
            <person name="Hikida H."/>
            <person name="Andreani J."/>
            <person name="Levasseur A."/>
            <person name="La Scola B."/>
            <person name="Abrahao J.S."/>
        </authorList>
    </citation>
    <scope>NUCLEOTIDE SEQUENCE</scope>
    <source>
        <strain evidence="2">B60</strain>
    </source>
</reference>
<dbReference type="InterPro" id="IPR000742">
    <property type="entry name" value="EGF"/>
</dbReference>
<dbReference type="EMBL" id="MN175499">
    <property type="protein sequence ID" value="QID06639.1"/>
    <property type="molecule type" value="Genomic_DNA"/>
</dbReference>
<evidence type="ECO:0000259" key="1">
    <source>
        <dbReference type="PROSITE" id="PS01186"/>
    </source>
</evidence>
<dbReference type="Gene3D" id="2.10.25.10">
    <property type="entry name" value="Laminin"/>
    <property type="match status" value="1"/>
</dbReference>
<evidence type="ECO:0000313" key="2">
    <source>
        <dbReference type="EMBL" id="QID06639.1"/>
    </source>
</evidence>
<feature type="domain" description="EGF-like" evidence="1">
    <location>
        <begin position="351"/>
        <end position="364"/>
    </location>
</feature>
<sequence>MIKNQKKIIKMRFSLAIIVVICFFMKIISCLNPNIPVESMSGTVPPELVMAAVVFQNGSIGSYYINSTMIETGYNNNPCPGVNFTQLKNDRLQVLKTWVSRTNYNRSYILDVYKNLATPDTLANGSVNEYLHQFIVAGFASYAANSVAAEYSLQAVDPFNIQLFSELDIASVNWQADNISAWYNIVTNYSLAGFPGSPVLDGFVNYQYVRFVPCSTEIWIDISNQDPLVATYLAAGESNHNAIEICNLIIPSCTGENQVYANNESCIEYMSSVVTQQSFCPGGLIANSSGCHYFHALAARDFPEVHCQHVRPYNSPVCQDFCLDQGCGDCDTNAECVFVTGSGKLIPQYQCKCKPGYVGDGTVCSPVHCDTRNECPSNYNFGVCVNGLCGCSYNNGFEWVPDYESVSQNNACQCSVNETVYWNNGVPECIPIGRCREVWQCPQAATQYTSITCTKYGNNVLIPFNTCLCNYGYDNPGFSHHCQCSTPKRELWSESQQQTLCLKPTECTQNLDCLSNNCVIPTGKWLGTCA</sequence>
<name>A0A6G6ACR1_9VIRU</name>
<dbReference type="PROSITE" id="PS01186">
    <property type="entry name" value="EGF_2"/>
    <property type="match status" value="1"/>
</dbReference>
<proteinExistence type="predicted"/>
<accession>A0A6G6ACR1</accession>
<organism evidence="2">
    <name type="scientific">Borely moumouvirus</name>
    <dbReference type="NCBI Taxonomy" id="2712067"/>
    <lineage>
        <taxon>Viruses</taxon>
        <taxon>Varidnaviria</taxon>
        <taxon>Bamfordvirae</taxon>
        <taxon>Nucleocytoviricota</taxon>
        <taxon>Megaviricetes</taxon>
        <taxon>Imitervirales</taxon>
        <taxon>Mimiviridae</taxon>
        <taxon>Megamimivirinae</taxon>
        <taxon>Moumouvirus</taxon>
    </lineage>
</organism>
<protein>
    <submittedName>
        <fullName evidence="2">EGF-like domain-containing protein</fullName>
    </submittedName>
</protein>